<organism evidence="2 3">
    <name type="scientific">Oryza meyeriana var. granulata</name>
    <dbReference type="NCBI Taxonomy" id="110450"/>
    <lineage>
        <taxon>Eukaryota</taxon>
        <taxon>Viridiplantae</taxon>
        <taxon>Streptophyta</taxon>
        <taxon>Embryophyta</taxon>
        <taxon>Tracheophyta</taxon>
        <taxon>Spermatophyta</taxon>
        <taxon>Magnoliopsida</taxon>
        <taxon>Liliopsida</taxon>
        <taxon>Poales</taxon>
        <taxon>Poaceae</taxon>
        <taxon>BOP clade</taxon>
        <taxon>Oryzoideae</taxon>
        <taxon>Oryzeae</taxon>
        <taxon>Oryzinae</taxon>
        <taxon>Oryza</taxon>
        <taxon>Oryza meyeriana</taxon>
    </lineage>
</organism>
<sequence length="125" mass="13226">MVSTKQRFRQSNREREATGSGAAEAARMVTFFVVGIGAATALRGEQCPPRAELPCPERMVASGLACRALCAATDRRLAAAASLPLLPFPLALCTHTALETDGILIPISPSELASFTCSRQTQAHN</sequence>
<keyword evidence="3" id="KW-1185">Reference proteome</keyword>
<accession>A0A6G1EP32</accession>
<comment type="caution">
    <text evidence="2">The sequence shown here is derived from an EMBL/GenBank/DDBJ whole genome shotgun (WGS) entry which is preliminary data.</text>
</comment>
<feature type="compositionally biased region" description="Basic residues" evidence="1">
    <location>
        <begin position="1"/>
        <end position="10"/>
    </location>
</feature>
<evidence type="ECO:0000313" key="3">
    <source>
        <dbReference type="Proteomes" id="UP000479710"/>
    </source>
</evidence>
<proteinExistence type="predicted"/>
<dbReference type="Proteomes" id="UP000479710">
    <property type="component" value="Unassembled WGS sequence"/>
</dbReference>
<dbReference type="EMBL" id="SPHZ02000003">
    <property type="protein sequence ID" value="KAF0926398.1"/>
    <property type="molecule type" value="Genomic_DNA"/>
</dbReference>
<protein>
    <submittedName>
        <fullName evidence="2">Uncharacterized protein</fullName>
    </submittedName>
</protein>
<evidence type="ECO:0000256" key="1">
    <source>
        <dbReference type="SAM" id="MobiDB-lite"/>
    </source>
</evidence>
<evidence type="ECO:0000313" key="2">
    <source>
        <dbReference type="EMBL" id="KAF0926398.1"/>
    </source>
</evidence>
<feature type="region of interest" description="Disordered" evidence="1">
    <location>
        <begin position="1"/>
        <end position="22"/>
    </location>
</feature>
<name>A0A6G1EP32_9ORYZ</name>
<gene>
    <name evidence="2" type="ORF">E2562_024120</name>
</gene>
<reference evidence="2 3" key="1">
    <citation type="submission" date="2019-11" db="EMBL/GenBank/DDBJ databases">
        <title>Whole genome sequence of Oryza granulata.</title>
        <authorList>
            <person name="Li W."/>
        </authorList>
    </citation>
    <scope>NUCLEOTIDE SEQUENCE [LARGE SCALE GENOMIC DNA]</scope>
    <source>
        <strain evidence="3">cv. Menghai</strain>
        <tissue evidence="2">Leaf</tissue>
    </source>
</reference>
<dbReference type="AlphaFoldDB" id="A0A6G1EP32"/>